<gene>
    <name evidence="3" type="ORF">Agabi119p4_1511</name>
</gene>
<protein>
    <submittedName>
        <fullName evidence="3">Uncharacterized protein</fullName>
    </submittedName>
</protein>
<feature type="compositionally biased region" description="Polar residues" evidence="1">
    <location>
        <begin position="1344"/>
        <end position="1355"/>
    </location>
</feature>
<feature type="compositionally biased region" description="Polar residues" evidence="1">
    <location>
        <begin position="1224"/>
        <end position="1244"/>
    </location>
</feature>
<dbReference type="Gene3D" id="2.60.120.260">
    <property type="entry name" value="Galactose-binding domain-like"/>
    <property type="match status" value="2"/>
</dbReference>
<evidence type="ECO:0000313" key="3">
    <source>
        <dbReference type="EMBL" id="KAF7782135.1"/>
    </source>
</evidence>
<feature type="region of interest" description="Disordered" evidence="1">
    <location>
        <begin position="922"/>
        <end position="995"/>
    </location>
</feature>
<feature type="region of interest" description="Disordered" evidence="1">
    <location>
        <begin position="1022"/>
        <end position="1127"/>
    </location>
</feature>
<reference evidence="3 4" key="1">
    <citation type="journal article" name="Sci. Rep.">
        <title>Telomere-to-telomere assembled and centromere annotated genomes of the two main subspecies of the button mushroom Agaricus bisporus reveal especially polymorphic chromosome ends.</title>
        <authorList>
            <person name="Sonnenberg A.S.M."/>
            <person name="Sedaghat-Telgerd N."/>
            <person name="Lavrijssen B."/>
            <person name="Ohm R.A."/>
            <person name="Hendrickx P.M."/>
            <person name="Scholtmeijer K."/>
            <person name="Baars J.J.P."/>
            <person name="van Peer A."/>
        </authorList>
    </citation>
    <scope>NUCLEOTIDE SEQUENCE [LARGE SCALE GENOMIC DNA]</scope>
    <source>
        <strain evidence="3 4">H119_p4</strain>
    </source>
</reference>
<feature type="region of interest" description="Disordered" evidence="1">
    <location>
        <begin position="762"/>
        <end position="876"/>
    </location>
</feature>
<feature type="region of interest" description="Disordered" evidence="1">
    <location>
        <begin position="374"/>
        <end position="407"/>
    </location>
</feature>
<feature type="compositionally biased region" description="Polar residues" evidence="1">
    <location>
        <begin position="786"/>
        <end position="798"/>
    </location>
</feature>
<feature type="compositionally biased region" description="Low complexity" evidence="1">
    <location>
        <begin position="518"/>
        <end position="537"/>
    </location>
</feature>
<evidence type="ECO:0000256" key="1">
    <source>
        <dbReference type="SAM" id="MobiDB-lite"/>
    </source>
</evidence>
<feature type="compositionally biased region" description="Low complexity" evidence="1">
    <location>
        <begin position="598"/>
        <end position="609"/>
    </location>
</feature>
<comment type="caution">
    <text evidence="3">The sequence shown here is derived from an EMBL/GenBank/DDBJ whole genome shotgun (WGS) entry which is preliminary data.</text>
</comment>
<evidence type="ECO:0000313" key="4">
    <source>
        <dbReference type="Proteomes" id="UP000629468"/>
    </source>
</evidence>
<evidence type="ECO:0000256" key="2">
    <source>
        <dbReference type="SAM" id="Phobius"/>
    </source>
</evidence>
<feature type="compositionally biased region" description="Basic residues" evidence="1">
    <location>
        <begin position="496"/>
        <end position="505"/>
    </location>
</feature>
<feature type="compositionally biased region" description="Gly residues" evidence="1">
    <location>
        <begin position="508"/>
        <end position="517"/>
    </location>
</feature>
<feature type="compositionally biased region" description="Low complexity" evidence="1">
    <location>
        <begin position="1308"/>
        <end position="1336"/>
    </location>
</feature>
<accession>A0A8H7F7B7</accession>
<keyword evidence="2" id="KW-0812">Transmembrane</keyword>
<feature type="compositionally biased region" description="Low complexity" evidence="1">
    <location>
        <begin position="632"/>
        <end position="655"/>
    </location>
</feature>
<sequence>MVASVQFSVDDSSPLLTYTPFPDTFGQANLTAGWNPYFVESGFVSAIGQTGVGQSQHITSRNGSSISLHWHGTSLQLFGNTTAEATFSLALDGASVSPNNTNNTPNLLAFLDGLPPSDHVLVLTAFNPSPSSGSLVVFDKAVITDLPPQNSSDIFSDHTLDDNDISFTGQWSPPSVATPFHESRSQGETAQVTFSGISVRIFGTTSPTSGNYSIMLDDVQSPIFSARSSFTQLDSLLFFASGLDPNVSHHIVVRNEGGSLQLKSGGTAFDIFSSGEPTALPSPPTSPGNPPSTSSGIGKFARGTIAALVLAGFLAAALLTAVLFYFCIWRPRRRMRRRQQPLDAVEGATSQLHLSRKKEQDDAVGVVLDIGQQPQRRYPDDDIANTPIDALSPLSPTSPSNARPFDEQHRDVIKSPGFSRWKRDMNTLSGLTSIGLKFNHESADEKSPLSDNGRGNGFGSRRYESEVDDISPITPIGGSGGLGRMMSLTTQSSYRSLRRIGKKRSNGTNGGRGGEGGFPFRFNSASSRRSNNNNNNNGEGPVSSPRAREEDSLSGFTSLSYASNPNLRQSGDAAAAPATTATAPTTYLDVQPPSYAASVSRNTTSGSSSLNQSPHTSSGTPSARDVQERQTTRSSFEQRQQRQSSSTASSGNQPQLRQQRSDTRMRGIRMLGIGAGAGSTSTGGGVGGPISMRAAIRALSPRISRNRNGGGKKEEEEEVEEARDHVISPQPSIALASIGHGGYEQQRQENVVVPRIAPPPVMIPQRRKTDSPIRALPPIPIPATAVTSVPGSPSKLENQQQQQQQQQQQRSGRDVASIAIVPPSPSLPSSPPPPPSSSSLHSPTRLPPPPPPIVTTTTTERKPCINTKVARSSPSDAVGLPPLGTIQSFAEAAAIAINTGGFAFGEGGTSTPNAPVAVAGDATKAGKGQRETKRSSTASRVRFEEPSNVDSSTVVPMEGGNGKKKEEKAKFRLTPPTPLTGGGVVPASSSSSEYPPLLRDVLPIMTTGDYSRSSFLDFSSKASSLHSTPSVHRTQENSDNNTEDNGNNDRVWSMHLPGRRVPLPSPPMSSPSQYSNPTVLKSKWSNTTMQTTTRTLGGSSVSASSSSASSNNRSGYGSREQWVRGGRPLLTTTAATATDGENEGDVLSPMTRQNLFPFPLTIPPSPNMPEGFMGVEPSPSLMSPTVSLPVPISSTRKKGWRMEGGEENRDDDDEHRSRNRPSSRHTGNEGSTDATNSPTDSFPYSISDVHFRNSGVIGSESETDMLDEDRGQSRRGRRHPHPRHTHHSQHQHHHHHHQSRPPHPPLPSSTSLSPQRFDPSLSLSSSTSLSQQQQQQQHEERTPGITTIVQRVFGTSGSGNNNDGDGNGNGNGAASRTLRAAAGLLKPS</sequence>
<feature type="compositionally biased region" description="Polar residues" evidence="1">
    <location>
        <begin position="610"/>
        <end position="621"/>
    </location>
</feature>
<feature type="compositionally biased region" description="Low complexity" evidence="1">
    <location>
        <begin position="1037"/>
        <end position="1049"/>
    </location>
</feature>
<feature type="transmembrane region" description="Helical" evidence="2">
    <location>
        <begin position="305"/>
        <end position="328"/>
    </location>
</feature>
<dbReference type="EMBL" id="JABXXO010000003">
    <property type="protein sequence ID" value="KAF7782135.1"/>
    <property type="molecule type" value="Genomic_DNA"/>
</dbReference>
<keyword evidence="2" id="KW-0472">Membrane</keyword>
<feature type="compositionally biased region" description="Low complexity" evidence="1">
    <location>
        <begin position="799"/>
        <end position="809"/>
    </location>
</feature>
<feature type="compositionally biased region" description="Basic and acidic residues" evidence="1">
    <location>
        <begin position="961"/>
        <end position="970"/>
    </location>
</feature>
<feature type="compositionally biased region" description="Polar residues" evidence="1">
    <location>
        <begin position="554"/>
        <end position="569"/>
    </location>
</feature>
<feature type="region of interest" description="Disordered" evidence="1">
    <location>
        <begin position="1174"/>
        <end position="1388"/>
    </location>
</feature>
<feature type="region of interest" description="Disordered" evidence="1">
    <location>
        <begin position="595"/>
        <end position="663"/>
    </location>
</feature>
<keyword evidence="2" id="KW-1133">Transmembrane helix</keyword>
<feature type="region of interest" description="Disordered" evidence="1">
    <location>
        <begin position="442"/>
        <end position="578"/>
    </location>
</feature>
<feature type="compositionally biased region" description="Basic residues" evidence="1">
    <location>
        <begin position="1273"/>
        <end position="1300"/>
    </location>
</feature>
<feature type="compositionally biased region" description="Low complexity" evidence="1">
    <location>
        <begin position="1087"/>
        <end position="1119"/>
    </location>
</feature>
<name>A0A8H7F7B7_AGABI</name>
<dbReference type="Proteomes" id="UP000629468">
    <property type="component" value="Unassembled WGS sequence"/>
</dbReference>
<organism evidence="3 4">
    <name type="scientific">Agaricus bisporus var. burnettii</name>
    <dbReference type="NCBI Taxonomy" id="192524"/>
    <lineage>
        <taxon>Eukaryota</taxon>
        <taxon>Fungi</taxon>
        <taxon>Dikarya</taxon>
        <taxon>Basidiomycota</taxon>
        <taxon>Agaricomycotina</taxon>
        <taxon>Agaricomycetes</taxon>
        <taxon>Agaricomycetidae</taxon>
        <taxon>Agaricales</taxon>
        <taxon>Agaricineae</taxon>
        <taxon>Agaricaceae</taxon>
        <taxon>Agaricus</taxon>
    </lineage>
</organism>
<feature type="compositionally biased region" description="Pro residues" evidence="1">
    <location>
        <begin position="280"/>
        <end position="290"/>
    </location>
</feature>
<feature type="compositionally biased region" description="Pro residues" evidence="1">
    <location>
        <begin position="822"/>
        <end position="836"/>
    </location>
</feature>
<proteinExistence type="predicted"/>
<feature type="region of interest" description="Disordered" evidence="1">
    <location>
        <begin position="273"/>
        <end position="295"/>
    </location>
</feature>